<reference evidence="1 2" key="1">
    <citation type="journal article" date="2011" name="PLoS Pathog.">
        <title>Dynamic evolution of pathogenicity revealed by sequencing and comparative genomics of 19 Pseudomonas syringae isolates.</title>
        <authorList>
            <person name="Baltrus D.A."/>
            <person name="Nishimura M.T."/>
            <person name="Romanchuk A."/>
            <person name="Chang J.H."/>
            <person name="Mukhtar M.S."/>
            <person name="Cherkis K."/>
            <person name="Roach J."/>
            <person name="Grant S.R."/>
            <person name="Jones C.D."/>
            <person name="Dangl J.L."/>
        </authorList>
    </citation>
    <scope>NUCLEOTIDE SEQUENCE [LARGE SCALE GENOMIC DNA]</scope>
    <source>
        <strain evidence="1 2">ES4326</strain>
    </source>
</reference>
<dbReference type="RefSeq" id="WP_007250703.1">
    <property type="nucleotide sequence ID" value="NZ_CP047261.1"/>
</dbReference>
<dbReference type="AlphaFoldDB" id="A0A8T8CAU4"/>
<evidence type="ECO:0000313" key="2">
    <source>
        <dbReference type="Proteomes" id="UP000003811"/>
    </source>
</evidence>
<dbReference type="EMBL" id="CP047261">
    <property type="protein sequence ID" value="QHF00437.1"/>
    <property type="molecule type" value="Genomic_DNA"/>
</dbReference>
<name>A0A8T8CAU4_PSEYM</name>
<protein>
    <recommendedName>
        <fullName evidence="3">Lipoprotein</fullName>
    </recommendedName>
</protein>
<organism evidence="1 2">
    <name type="scientific">Pseudomonas syringae pv. maculicola str. ES4326</name>
    <dbReference type="NCBI Taxonomy" id="629265"/>
    <lineage>
        <taxon>Bacteria</taxon>
        <taxon>Pseudomonadati</taxon>
        <taxon>Pseudomonadota</taxon>
        <taxon>Gammaproteobacteria</taxon>
        <taxon>Pseudomonadales</taxon>
        <taxon>Pseudomonadaceae</taxon>
        <taxon>Pseudomonas</taxon>
    </lineage>
</organism>
<sequence length="316" mass="35222">MKKLMLVPLIAMAIAGCGDSSKPTSTKWIGGNVVDQPEFRLPGSTFGLKSAQDSKAQSGRAWFFEKADWKPKGWSLWVASNVYSDYKAPKNDLSMLQHGFARADSAAERSEKESFFIGGVSKWLKENHVDVELNFLGYDGLPQSLMQSNDAYKGFWLTWNNEPCEKAFRMCVDNYFVSPVSRLSGGERLGYKDWIKPYLNLGEGDTATGRKYVIDSWGGMEDENSPFYDIWPTMVFLVNPDGVVTRAWLPQKNDAATIQRVQAAIVADVGGPYANVVVSEKADSARPPTEGYYGQHYIETGVGKVLETFQQIMDSK</sequence>
<evidence type="ECO:0008006" key="3">
    <source>
        <dbReference type="Google" id="ProtNLM"/>
    </source>
</evidence>
<keyword evidence="1" id="KW-0614">Plasmid</keyword>
<dbReference type="PROSITE" id="PS51257">
    <property type="entry name" value="PROKAR_LIPOPROTEIN"/>
    <property type="match status" value="1"/>
</dbReference>
<geneLocation type="plasmid" evidence="1 2">
    <name>pPma4326F</name>
</geneLocation>
<evidence type="ECO:0000313" key="1">
    <source>
        <dbReference type="EMBL" id="QHF00437.1"/>
    </source>
</evidence>
<dbReference type="Proteomes" id="UP000003811">
    <property type="component" value="Plasmid pPma4326F"/>
</dbReference>
<accession>A0A8T8CAU4</accession>
<proteinExistence type="predicted"/>
<gene>
    <name evidence="1" type="ORF">PMA4326_028370</name>
</gene>